<evidence type="ECO:0000313" key="1">
    <source>
        <dbReference type="EMBL" id="QUV93832.1"/>
    </source>
</evidence>
<reference evidence="1 2" key="1">
    <citation type="submission" date="2021-03" db="EMBL/GenBank/DDBJ databases">
        <title>Genomic and phenotypic characterization of Chloracidobacterium isolates provides evidence for multiple species.</title>
        <authorList>
            <person name="Saini M.K."/>
            <person name="Costas A.M.G."/>
            <person name="Tank M."/>
            <person name="Bryant D.A."/>
        </authorList>
    </citation>
    <scope>NUCLEOTIDE SEQUENCE [LARGE SCALE GENOMIC DNA]</scope>
    <source>
        <strain evidence="1 2">N</strain>
    </source>
</reference>
<dbReference type="RefSeq" id="WP_014100684.1">
    <property type="nucleotide sequence ID" value="NZ_CP072642.1"/>
</dbReference>
<dbReference type="Proteomes" id="UP000677668">
    <property type="component" value="Chromosome 1"/>
</dbReference>
<keyword evidence="2" id="KW-1185">Reference proteome</keyword>
<organism evidence="1 2">
    <name type="scientific">Chloracidobacterium sp. N</name>
    <dbReference type="NCBI Taxonomy" id="2821540"/>
    <lineage>
        <taxon>Bacteria</taxon>
        <taxon>Pseudomonadati</taxon>
        <taxon>Acidobacteriota</taxon>
        <taxon>Terriglobia</taxon>
        <taxon>Terriglobales</taxon>
        <taxon>Acidobacteriaceae</taxon>
        <taxon>Chloracidobacterium</taxon>
        <taxon>Chloracidobacterium aggregatum</taxon>
    </lineage>
</organism>
<evidence type="ECO:0000313" key="2">
    <source>
        <dbReference type="Proteomes" id="UP000677668"/>
    </source>
</evidence>
<name>A0ABX8B161_9BACT</name>
<sequence>MPTRAFCDCCDEPTRQLFDITRIPELASVVRQFGYRAVCQACYDNLFEELEREREREEEDVDA</sequence>
<gene>
    <name evidence="1" type="ORF">J8C05_10785</name>
</gene>
<accession>A0ABX8B161</accession>
<proteinExistence type="predicted"/>
<dbReference type="EMBL" id="CP072642">
    <property type="protein sequence ID" value="QUV93832.1"/>
    <property type="molecule type" value="Genomic_DNA"/>
</dbReference>
<protein>
    <submittedName>
        <fullName evidence="1">Uncharacterized protein</fullName>
    </submittedName>
</protein>